<protein>
    <recommendedName>
        <fullName evidence="3">Transporter</fullName>
    </recommendedName>
</protein>
<gene>
    <name evidence="1" type="ORF">CKO28_07760</name>
</gene>
<organism evidence="1 2">
    <name type="scientific">Rhodovibrio sodomensis</name>
    <dbReference type="NCBI Taxonomy" id="1088"/>
    <lineage>
        <taxon>Bacteria</taxon>
        <taxon>Pseudomonadati</taxon>
        <taxon>Pseudomonadota</taxon>
        <taxon>Alphaproteobacteria</taxon>
        <taxon>Rhodospirillales</taxon>
        <taxon>Rhodovibrionaceae</taxon>
        <taxon>Rhodovibrio</taxon>
    </lineage>
</organism>
<sequence length="308" mass="31721">MPVVVGRYRTSNAFRAGARAPLAGLAAVLCIAGVGVAMPVGAADLRLADDHLSMRVAPRVARQAPFGGSSPAEVGLESMLRAQAATPGPDMAVEVGHYGAARHGDRPEQFDQRLGVRGQLSNVLTLPSGRLAADLSGGYQVGDMAAFDTGTLQTTFTLRASPLDRLSTRTEIGWWGQRPAEDGTWVQGGHGRLGLSYALPDFGTIGAFERLGVSGPRGQRRHYETGVQLDFGAHSLSVSQRLETLGRVSVGPPATAAAYGWQVGPLGLAMGADYTAASETAPAAGFAGLAVTLGLAGPGPGALLDALR</sequence>
<comment type="caution">
    <text evidence="1">The sequence shown here is derived from an EMBL/GenBank/DDBJ whole genome shotgun (WGS) entry which is preliminary data.</text>
</comment>
<evidence type="ECO:0008006" key="3">
    <source>
        <dbReference type="Google" id="ProtNLM"/>
    </source>
</evidence>
<name>A0ABS1DC16_9PROT</name>
<accession>A0ABS1DC16</accession>
<proteinExistence type="predicted"/>
<keyword evidence="2" id="KW-1185">Reference proteome</keyword>
<dbReference type="RefSeq" id="WP_200340096.1">
    <property type="nucleotide sequence ID" value="NZ_NRRL01000014.1"/>
</dbReference>
<evidence type="ECO:0000313" key="1">
    <source>
        <dbReference type="EMBL" id="MBK1667930.1"/>
    </source>
</evidence>
<reference evidence="1 2" key="1">
    <citation type="journal article" date="2020" name="Microorganisms">
        <title>Osmotic Adaptation and Compatible Solute Biosynthesis of Phototrophic Bacteria as Revealed from Genome Analyses.</title>
        <authorList>
            <person name="Imhoff J.F."/>
            <person name="Rahn T."/>
            <person name="Kunzel S."/>
            <person name="Keller A."/>
            <person name="Neulinger S.C."/>
        </authorList>
    </citation>
    <scope>NUCLEOTIDE SEQUENCE [LARGE SCALE GENOMIC DNA]</scope>
    <source>
        <strain evidence="1 2">DSM 9895</strain>
    </source>
</reference>
<evidence type="ECO:0000313" key="2">
    <source>
        <dbReference type="Proteomes" id="UP001296873"/>
    </source>
</evidence>
<dbReference type="EMBL" id="NRRL01000014">
    <property type="protein sequence ID" value="MBK1667930.1"/>
    <property type="molecule type" value="Genomic_DNA"/>
</dbReference>
<dbReference type="Proteomes" id="UP001296873">
    <property type="component" value="Unassembled WGS sequence"/>
</dbReference>